<accession>A0A3M9MWB1</accession>
<feature type="signal peptide" evidence="1">
    <location>
        <begin position="1"/>
        <end position="18"/>
    </location>
</feature>
<dbReference type="Gene3D" id="2.60.40.10">
    <property type="entry name" value="Immunoglobulins"/>
    <property type="match status" value="1"/>
</dbReference>
<keyword evidence="1" id="KW-0732">Signal</keyword>
<feature type="chain" id="PRO_5018336464" evidence="1">
    <location>
        <begin position="19"/>
        <end position="433"/>
    </location>
</feature>
<dbReference type="AlphaFoldDB" id="A0A3M9MWB1"/>
<dbReference type="InterPro" id="IPR032627">
    <property type="entry name" value="DUF4876"/>
</dbReference>
<dbReference type="EMBL" id="RJJE01000009">
    <property type="protein sequence ID" value="RNI29816.1"/>
    <property type="molecule type" value="Genomic_DNA"/>
</dbReference>
<dbReference type="OrthoDB" id="1409865at2"/>
<dbReference type="Pfam" id="PF16215">
    <property type="entry name" value="DUF4876"/>
    <property type="match status" value="1"/>
</dbReference>
<dbReference type="PROSITE" id="PS51257">
    <property type="entry name" value="PROKAR_LIPOPROTEIN"/>
    <property type="match status" value="1"/>
</dbReference>
<proteinExistence type="predicted"/>
<protein>
    <submittedName>
        <fullName evidence="2">DUF4876 domain-containing protein</fullName>
    </submittedName>
</protein>
<keyword evidence="3" id="KW-1185">Reference proteome</keyword>
<evidence type="ECO:0000256" key="1">
    <source>
        <dbReference type="SAM" id="SignalP"/>
    </source>
</evidence>
<dbReference type="SUPFAM" id="SSF49478">
    <property type="entry name" value="Cna protein B-type domain"/>
    <property type="match status" value="1"/>
</dbReference>
<comment type="caution">
    <text evidence="2">The sequence shown here is derived from an EMBL/GenBank/DDBJ whole genome shotgun (WGS) entry which is preliminary data.</text>
</comment>
<gene>
    <name evidence="2" type="ORF">EFA69_09780</name>
</gene>
<name>A0A3M9MWB1_9BACT</name>
<dbReference type="InterPro" id="IPR013783">
    <property type="entry name" value="Ig-like_fold"/>
</dbReference>
<evidence type="ECO:0000313" key="3">
    <source>
        <dbReference type="Proteomes" id="UP000271010"/>
    </source>
</evidence>
<sequence>MKQLKLFLLALLPLFLLSCEEDDSPLVQPTTFEVAVKFGSAYAGQVAPNLTVKVTNADSKISTEATTNSLGIARFENLPVGIYDISVSRTYTPAQFLEFAGVTVESDVIFNASLTNQTINTSSSNFFALELKSSPVGSLLIKQIYYAGSNAKDGALYRDQFIEIYNNSDQVAYADGLCFGQVYGLGANAKIEQTYLQPNGQYNWNAALNMPSGIDANGEYVYMESFFELPGTGTQYPIEPGKSIVIAQNALNHKAPYQNQKGETITPNDPSLTVDLSGADFEAFYNQAFNSDIDNPAVPNIILHQTYGKDMLLDNPGRDAYVLVKKQGPLSSLKQYSAPEVRTITATTKLYYQIPNTWVIDAVEAQQSPAKLIPKKLTDDLDAGYTYTPLGSYSSQSVIRKVVKNFNGRNILQDTNNSTNDFKVLDRAQPRGF</sequence>
<dbReference type="Proteomes" id="UP000271010">
    <property type="component" value="Unassembled WGS sequence"/>
</dbReference>
<evidence type="ECO:0000313" key="2">
    <source>
        <dbReference type="EMBL" id="RNI29816.1"/>
    </source>
</evidence>
<dbReference type="RefSeq" id="WP_123132898.1">
    <property type="nucleotide sequence ID" value="NZ_RJJE01000009.1"/>
</dbReference>
<organism evidence="2 3">
    <name type="scientific">Rufibacter immobilis</name>
    <dbReference type="NCBI Taxonomy" id="1348778"/>
    <lineage>
        <taxon>Bacteria</taxon>
        <taxon>Pseudomonadati</taxon>
        <taxon>Bacteroidota</taxon>
        <taxon>Cytophagia</taxon>
        <taxon>Cytophagales</taxon>
        <taxon>Hymenobacteraceae</taxon>
        <taxon>Rufibacter</taxon>
    </lineage>
</organism>
<reference evidence="2 3" key="1">
    <citation type="submission" date="2018-11" db="EMBL/GenBank/DDBJ databases">
        <title>Rufibacter latericius sp. nov., isolated from water in Baiyang Lake.</title>
        <authorList>
            <person name="Yang Y."/>
        </authorList>
    </citation>
    <scope>NUCLEOTIDE SEQUENCE [LARGE SCALE GENOMIC DNA]</scope>
    <source>
        <strain evidence="2 3">MCC P1</strain>
    </source>
</reference>